<feature type="repeat" description="WD" evidence="1">
    <location>
        <begin position="67"/>
        <end position="99"/>
    </location>
</feature>
<dbReference type="PANTHER" id="PTHR19920">
    <property type="entry name" value="WD40 PROTEIN CIAO1"/>
    <property type="match status" value="1"/>
</dbReference>
<evidence type="ECO:0000313" key="3">
    <source>
        <dbReference type="Proteomes" id="UP000580250"/>
    </source>
</evidence>
<dbReference type="GO" id="GO:0016226">
    <property type="term" value="P:iron-sulfur cluster assembly"/>
    <property type="evidence" value="ECO:0007669"/>
    <property type="project" value="TreeGrafter"/>
</dbReference>
<dbReference type="AlphaFoldDB" id="A0A6V7UJT6"/>
<dbReference type="InterPro" id="IPR036322">
    <property type="entry name" value="WD40_repeat_dom_sf"/>
</dbReference>
<gene>
    <name evidence="2" type="ORF">MENT_LOCUS13858</name>
</gene>
<dbReference type="GO" id="GO:0097361">
    <property type="term" value="C:cytosolic [4Fe-4S] assembly targeting complex"/>
    <property type="evidence" value="ECO:0007669"/>
    <property type="project" value="TreeGrafter"/>
</dbReference>
<name>A0A6V7UJT6_MELEN</name>
<dbReference type="InterPro" id="IPR015943">
    <property type="entry name" value="WD40/YVTN_repeat-like_dom_sf"/>
</dbReference>
<protein>
    <submittedName>
        <fullName evidence="2">Uncharacterized protein</fullName>
    </submittedName>
</protein>
<dbReference type="SMART" id="SM00320">
    <property type="entry name" value="WD40"/>
    <property type="match status" value="2"/>
</dbReference>
<dbReference type="PROSITE" id="PS50082">
    <property type="entry name" value="WD_REPEATS_2"/>
    <property type="match status" value="1"/>
</dbReference>
<dbReference type="PANTHER" id="PTHR19920:SF0">
    <property type="entry name" value="CYTOSOLIC IRON-SULFUR PROTEIN ASSEMBLY PROTEIN CIAO1-RELATED"/>
    <property type="match status" value="1"/>
</dbReference>
<reference evidence="2 3" key="1">
    <citation type="submission" date="2020-08" db="EMBL/GenBank/DDBJ databases">
        <authorList>
            <person name="Koutsovoulos G."/>
            <person name="Danchin GJ E."/>
        </authorList>
    </citation>
    <scope>NUCLEOTIDE SEQUENCE [LARGE SCALE GENOMIC DNA]</scope>
</reference>
<dbReference type="PROSITE" id="PS50294">
    <property type="entry name" value="WD_REPEATS_REGION"/>
    <property type="match status" value="1"/>
</dbReference>
<dbReference type="InterPro" id="IPR001680">
    <property type="entry name" value="WD40_rpt"/>
</dbReference>
<sequence length="105" mass="12246">MEKLKQLLKFPPFHKQNWYNSRRSDSFNSLGVFFPCGKFLAAASFDATIIIYERNKSSNEFEELHKLEGHECEVKCCSFSISGHYLATCSRDKTVWIWKGLNLVF</sequence>
<comment type="caution">
    <text evidence="2">The sequence shown here is derived from an EMBL/GenBank/DDBJ whole genome shotgun (WGS) entry which is preliminary data.</text>
</comment>
<keyword evidence="1" id="KW-0853">WD repeat</keyword>
<dbReference type="Pfam" id="PF00400">
    <property type="entry name" value="WD40"/>
    <property type="match status" value="2"/>
</dbReference>
<accession>A0A6V7UJT6</accession>
<dbReference type="EMBL" id="CAJEWN010000076">
    <property type="protein sequence ID" value="CAD2159732.1"/>
    <property type="molecule type" value="Genomic_DNA"/>
</dbReference>
<organism evidence="2 3">
    <name type="scientific">Meloidogyne enterolobii</name>
    <name type="common">Root-knot nematode worm</name>
    <name type="synonym">Meloidogyne mayaguensis</name>
    <dbReference type="NCBI Taxonomy" id="390850"/>
    <lineage>
        <taxon>Eukaryota</taxon>
        <taxon>Metazoa</taxon>
        <taxon>Ecdysozoa</taxon>
        <taxon>Nematoda</taxon>
        <taxon>Chromadorea</taxon>
        <taxon>Rhabditida</taxon>
        <taxon>Tylenchina</taxon>
        <taxon>Tylenchomorpha</taxon>
        <taxon>Tylenchoidea</taxon>
        <taxon>Meloidogynidae</taxon>
        <taxon>Meloidogyninae</taxon>
        <taxon>Meloidogyne</taxon>
    </lineage>
</organism>
<dbReference type="OrthoDB" id="284782at2759"/>
<evidence type="ECO:0000256" key="1">
    <source>
        <dbReference type="PROSITE-ProRule" id="PRU00221"/>
    </source>
</evidence>
<dbReference type="Gene3D" id="2.130.10.10">
    <property type="entry name" value="YVTN repeat-like/Quinoprotein amine dehydrogenase"/>
    <property type="match status" value="1"/>
</dbReference>
<evidence type="ECO:0000313" key="2">
    <source>
        <dbReference type="EMBL" id="CAD2159732.1"/>
    </source>
</evidence>
<proteinExistence type="predicted"/>
<dbReference type="SUPFAM" id="SSF50978">
    <property type="entry name" value="WD40 repeat-like"/>
    <property type="match status" value="1"/>
</dbReference>
<dbReference type="Proteomes" id="UP000580250">
    <property type="component" value="Unassembled WGS sequence"/>
</dbReference>